<dbReference type="RefSeq" id="WP_085637867.1">
    <property type="nucleotide sequence ID" value="NZ_JARXOD010000001.1"/>
</dbReference>
<evidence type="ECO:0000313" key="4">
    <source>
        <dbReference type="Proteomes" id="UP000193588"/>
    </source>
</evidence>
<name>A0A1X4JLE8_9LACO</name>
<evidence type="ECO:0000256" key="1">
    <source>
        <dbReference type="SAM" id="Coils"/>
    </source>
</evidence>
<keyword evidence="2" id="KW-0812">Transmembrane</keyword>
<reference evidence="3 4" key="1">
    <citation type="submission" date="2017-04" db="EMBL/GenBank/DDBJ databases">
        <title>The genome sequence of Weissella cibaria isolated from wild Drosophila.</title>
        <authorList>
            <person name="Ricks N.J."/>
            <person name="Carroll C."/>
            <person name="Walters A."/>
            <person name="Newell P.D."/>
            <person name="Chaston J.M."/>
        </authorList>
    </citation>
    <scope>NUCLEOTIDE SEQUENCE [LARGE SCALE GENOMIC DNA]</scope>
    <source>
        <strain evidence="3 4">DmW_103</strain>
    </source>
</reference>
<keyword evidence="2" id="KW-1133">Transmembrane helix</keyword>
<feature type="coiled-coil region" evidence="1">
    <location>
        <begin position="149"/>
        <end position="189"/>
    </location>
</feature>
<proteinExistence type="predicted"/>
<feature type="transmembrane region" description="Helical" evidence="2">
    <location>
        <begin position="6"/>
        <end position="27"/>
    </location>
</feature>
<dbReference type="InterPro" id="IPR047676">
    <property type="entry name" value="FxLYD_dom"/>
</dbReference>
<comment type="caution">
    <text evidence="3">The sequence shown here is derived from an EMBL/GenBank/DDBJ whole genome shotgun (WGS) entry which is preliminary data.</text>
</comment>
<sequence length="268" mass="30152">MRGKVVGIIIAVVAVIAVVGGTFIYNANKTPEYADKAFVKSVANGLENRWAIIDKGDSQKRTSSEENSDLKKAIQAELDAISKYKTMNFKSTKLQELAVSYINALNAQKKNVNGRTDYDSSAFNAWNTAYDKRSVILAELVKTYDLTVSDKYENELKDLMANGKDVKKSEKAQEQVDALKNALDFQQVDGDYEYTDYRSYEAVLENNSDIDFDYFNVEVTLLDAEGVNLDTTYANVSNWKQGTKARFEFSTDDQFAKIETKVSWSSED</sequence>
<dbReference type="AlphaFoldDB" id="A0A1X4JLE8"/>
<keyword evidence="1" id="KW-0175">Coiled coil</keyword>
<dbReference type="NCBIfam" id="NF038353">
    <property type="entry name" value="FxLYD_dom"/>
    <property type="match status" value="1"/>
</dbReference>
<accession>A0A1X4JLE8</accession>
<protein>
    <submittedName>
        <fullName evidence="3">Uncharacterized protein</fullName>
    </submittedName>
</protein>
<dbReference type="Proteomes" id="UP000193588">
    <property type="component" value="Unassembled WGS sequence"/>
</dbReference>
<dbReference type="EMBL" id="NDXJ01000005">
    <property type="protein sequence ID" value="OSP89582.1"/>
    <property type="molecule type" value="Genomic_DNA"/>
</dbReference>
<organism evidence="3 4">
    <name type="scientific">Weissella cibaria</name>
    <dbReference type="NCBI Taxonomy" id="137591"/>
    <lineage>
        <taxon>Bacteria</taxon>
        <taxon>Bacillati</taxon>
        <taxon>Bacillota</taxon>
        <taxon>Bacilli</taxon>
        <taxon>Lactobacillales</taxon>
        <taxon>Lactobacillaceae</taxon>
        <taxon>Weissella</taxon>
    </lineage>
</organism>
<evidence type="ECO:0000313" key="3">
    <source>
        <dbReference type="EMBL" id="OSP89582.1"/>
    </source>
</evidence>
<gene>
    <name evidence="3" type="ORF">B9D04_03415</name>
</gene>
<keyword evidence="2" id="KW-0472">Membrane</keyword>
<evidence type="ECO:0000256" key="2">
    <source>
        <dbReference type="SAM" id="Phobius"/>
    </source>
</evidence>